<dbReference type="STRING" id="686832.A0A0C2Y1L6"/>
<keyword evidence="3" id="KW-0808">Transferase</keyword>
<dbReference type="PANTHER" id="PTHR13693">
    <property type="entry name" value="CLASS II AMINOTRANSFERASE/8-AMINO-7-OXONONANOATE SYNTHASE"/>
    <property type="match status" value="1"/>
</dbReference>
<dbReference type="GO" id="GO:0009102">
    <property type="term" value="P:biotin biosynthetic process"/>
    <property type="evidence" value="ECO:0007669"/>
    <property type="project" value="TreeGrafter"/>
</dbReference>
<evidence type="ECO:0000313" key="5">
    <source>
        <dbReference type="EMBL" id="KIM34982.1"/>
    </source>
</evidence>
<name>A0A0C2Y1L6_HEBCY</name>
<keyword evidence="6" id="KW-1185">Reference proteome</keyword>
<dbReference type="InterPro" id="IPR015424">
    <property type="entry name" value="PyrdxlP-dep_Trfase"/>
</dbReference>
<organism evidence="5 6">
    <name type="scientific">Hebeloma cylindrosporum</name>
    <dbReference type="NCBI Taxonomy" id="76867"/>
    <lineage>
        <taxon>Eukaryota</taxon>
        <taxon>Fungi</taxon>
        <taxon>Dikarya</taxon>
        <taxon>Basidiomycota</taxon>
        <taxon>Agaricomycotina</taxon>
        <taxon>Agaricomycetes</taxon>
        <taxon>Agaricomycetidae</taxon>
        <taxon>Agaricales</taxon>
        <taxon>Agaricineae</taxon>
        <taxon>Hymenogastraceae</taxon>
        <taxon>Hebeloma</taxon>
    </lineage>
</organism>
<evidence type="ECO:0000256" key="4">
    <source>
        <dbReference type="ARBA" id="ARBA00022898"/>
    </source>
</evidence>
<reference evidence="6" key="2">
    <citation type="submission" date="2015-01" db="EMBL/GenBank/DDBJ databases">
        <title>Evolutionary Origins and Diversification of the Mycorrhizal Mutualists.</title>
        <authorList>
            <consortium name="DOE Joint Genome Institute"/>
            <consortium name="Mycorrhizal Genomics Consortium"/>
            <person name="Kohler A."/>
            <person name="Kuo A."/>
            <person name="Nagy L.G."/>
            <person name="Floudas D."/>
            <person name="Copeland A."/>
            <person name="Barry K.W."/>
            <person name="Cichocki N."/>
            <person name="Veneault-Fourrey C."/>
            <person name="LaButti K."/>
            <person name="Lindquist E.A."/>
            <person name="Lipzen A."/>
            <person name="Lundell T."/>
            <person name="Morin E."/>
            <person name="Murat C."/>
            <person name="Riley R."/>
            <person name="Ohm R."/>
            <person name="Sun H."/>
            <person name="Tunlid A."/>
            <person name="Henrissat B."/>
            <person name="Grigoriev I.V."/>
            <person name="Hibbett D.S."/>
            <person name="Martin F."/>
        </authorList>
    </citation>
    <scope>NUCLEOTIDE SEQUENCE [LARGE SCALE GENOMIC DNA]</scope>
    <source>
        <strain evidence="6">h7</strain>
    </source>
</reference>
<evidence type="ECO:0000256" key="1">
    <source>
        <dbReference type="ARBA" id="ARBA00001933"/>
    </source>
</evidence>
<dbReference type="InterPro" id="IPR015421">
    <property type="entry name" value="PyrdxlP-dep_Trfase_major"/>
</dbReference>
<dbReference type="InterPro" id="IPR050087">
    <property type="entry name" value="AON_synthase_class-II"/>
</dbReference>
<dbReference type="AlphaFoldDB" id="A0A0C2Y1L6"/>
<dbReference type="Gene3D" id="3.40.640.10">
    <property type="entry name" value="Type I PLP-dependent aspartate aminotransferase-like (Major domain)"/>
    <property type="match status" value="1"/>
</dbReference>
<dbReference type="PANTHER" id="PTHR13693:SF77">
    <property type="entry name" value="8-AMINO-7-OXONONANOATE SYNTHASE"/>
    <property type="match status" value="1"/>
</dbReference>
<dbReference type="HOGENOM" id="CLU_015846_3_1_1"/>
<proteinExistence type="inferred from homology"/>
<evidence type="ECO:0000256" key="3">
    <source>
        <dbReference type="ARBA" id="ARBA00022679"/>
    </source>
</evidence>
<gene>
    <name evidence="5" type="ORF">M413DRAFT_20832</name>
</gene>
<dbReference type="EMBL" id="KN831836">
    <property type="protein sequence ID" value="KIM34982.1"/>
    <property type="molecule type" value="Genomic_DNA"/>
</dbReference>
<protein>
    <submittedName>
        <fullName evidence="5">Uncharacterized protein</fullName>
    </submittedName>
</protein>
<comment type="cofactor">
    <cofactor evidence="1">
        <name>pyridoxal 5'-phosphate</name>
        <dbReference type="ChEBI" id="CHEBI:597326"/>
    </cofactor>
</comment>
<comment type="similarity">
    <text evidence="2">Belongs to the class-II pyridoxal-phosphate-dependent aminotransferase family. BioF subfamily.</text>
</comment>
<accession>A0A0C2Y1L6</accession>
<evidence type="ECO:0000256" key="2">
    <source>
        <dbReference type="ARBA" id="ARBA00010008"/>
    </source>
</evidence>
<dbReference type="SUPFAM" id="SSF53383">
    <property type="entry name" value="PLP-dependent transferases"/>
    <property type="match status" value="1"/>
</dbReference>
<evidence type="ECO:0000313" key="6">
    <source>
        <dbReference type="Proteomes" id="UP000053424"/>
    </source>
</evidence>
<keyword evidence="4" id="KW-0663">Pyridoxal phosphate</keyword>
<dbReference type="GO" id="GO:0016740">
    <property type="term" value="F:transferase activity"/>
    <property type="evidence" value="ECO:0007669"/>
    <property type="project" value="UniProtKB-KW"/>
</dbReference>
<sequence>MPPKNATFAEKSSLETKLHVVLVSRDERWIRRRLPDPNTSSTMSLLTDFTSNDYLSLSNSSVHAAHAAVEARLADFFHAYPVLLFNSGFDTNVGFFCWVPQPGDVIVYDKYIHASVHDTSQSSRTAKYACFSFVHNSMPGLRRLFLRSRDERVGLRMGESSLFLSVESLYSMDGRFAPSRKTNEAQGGRGCVALLGLEDSVLPRLHIFGKVLAATGGRLLRVRV</sequence>
<dbReference type="OrthoDB" id="2382073at2759"/>
<dbReference type="Proteomes" id="UP000053424">
    <property type="component" value="Unassembled WGS sequence"/>
</dbReference>
<reference evidence="5 6" key="1">
    <citation type="submission" date="2014-04" db="EMBL/GenBank/DDBJ databases">
        <authorList>
            <consortium name="DOE Joint Genome Institute"/>
            <person name="Kuo A."/>
            <person name="Gay G."/>
            <person name="Dore J."/>
            <person name="Kohler A."/>
            <person name="Nagy L.G."/>
            <person name="Floudas D."/>
            <person name="Copeland A."/>
            <person name="Barry K.W."/>
            <person name="Cichocki N."/>
            <person name="Veneault-Fourrey C."/>
            <person name="LaButti K."/>
            <person name="Lindquist E.A."/>
            <person name="Lipzen A."/>
            <person name="Lundell T."/>
            <person name="Morin E."/>
            <person name="Murat C."/>
            <person name="Sun H."/>
            <person name="Tunlid A."/>
            <person name="Henrissat B."/>
            <person name="Grigoriev I.V."/>
            <person name="Hibbett D.S."/>
            <person name="Martin F."/>
            <person name="Nordberg H.P."/>
            <person name="Cantor M.N."/>
            <person name="Hua S.X."/>
        </authorList>
    </citation>
    <scope>NUCLEOTIDE SEQUENCE [LARGE SCALE GENOMIC DNA]</scope>
    <source>
        <strain evidence="6">h7</strain>
    </source>
</reference>